<evidence type="ECO:0000256" key="2">
    <source>
        <dbReference type="ARBA" id="ARBA00006432"/>
    </source>
</evidence>
<dbReference type="PROSITE" id="PS50075">
    <property type="entry name" value="CARRIER"/>
    <property type="match status" value="2"/>
</dbReference>
<dbReference type="PANTHER" id="PTHR45398:SF1">
    <property type="entry name" value="ENZYME, PUTATIVE (JCVI)-RELATED"/>
    <property type="match status" value="1"/>
</dbReference>
<gene>
    <name evidence="6" type="ORF">BV82_3756</name>
</gene>
<dbReference type="SUPFAM" id="SSF56801">
    <property type="entry name" value="Acetyl-CoA synthetase-like"/>
    <property type="match status" value="2"/>
</dbReference>
<dbReference type="FunFam" id="3.40.50.980:FF:000002">
    <property type="entry name" value="Enterobactin synthetase component F"/>
    <property type="match status" value="1"/>
</dbReference>
<keyword evidence="7" id="KW-1185">Reference proteome</keyword>
<dbReference type="CDD" id="cd05930">
    <property type="entry name" value="A_NRPS"/>
    <property type="match status" value="1"/>
</dbReference>
<dbReference type="Gene3D" id="1.10.1200.10">
    <property type="entry name" value="ACP-like"/>
    <property type="match status" value="2"/>
</dbReference>
<reference evidence="6 7" key="2">
    <citation type="journal article" date="2016" name="Front. Microbiol.">
        <title>When Genome-Based Approach Meets the 'Old but Good': Revealing Genes Involved in the Antibacterial Activity of Pseudomonas sp. P482 against Soft Rot Pathogens.</title>
        <authorList>
            <person name="Krzyzanowska D.M."/>
            <person name="Ossowicki A."/>
            <person name="Rajewska M."/>
            <person name="Maciag T."/>
            <person name="Jablonska M."/>
            <person name="Obuchowski M."/>
            <person name="Heeb S."/>
            <person name="Jafra S."/>
        </authorList>
    </citation>
    <scope>NUCLEOTIDE SEQUENCE [LARGE SCALE GENOMIC DNA]</scope>
    <source>
        <strain evidence="6 7">P482</strain>
    </source>
</reference>
<dbReference type="InterPro" id="IPR020806">
    <property type="entry name" value="PKS_PP-bd"/>
</dbReference>
<evidence type="ECO:0000256" key="4">
    <source>
        <dbReference type="ARBA" id="ARBA00022553"/>
    </source>
</evidence>
<dbReference type="InterPro" id="IPR006162">
    <property type="entry name" value="Ppantetheine_attach_site"/>
</dbReference>
<dbReference type="InterPro" id="IPR010071">
    <property type="entry name" value="AA_adenyl_dom"/>
</dbReference>
<evidence type="ECO:0000256" key="3">
    <source>
        <dbReference type="ARBA" id="ARBA00022450"/>
    </source>
</evidence>
<dbReference type="GeneID" id="98284141"/>
<evidence type="ECO:0000256" key="1">
    <source>
        <dbReference type="ARBA" id="ARBA00001957"/>
    </source>
</evidence>
<dbReference type="NCBIfam" id="TIGR01733">
    <property type="entry name" value="AA-adenyl-dom"/>
    <property type="match status" value="2"/>
</dbReference>
<name>A0AAP0SD62_9PSED</name>
<dbReference type="PROSITE" id="PS00455">
    <property type="entry name" value="AMP_BINDING"/>
    <property type="match status" value="2"/>
</dbReference>
<dbReference type="Pfam" id="PF00550">
    <property type="entry name" value="PP-binding"/>
    <property type="match status" value="2"/>
</dbReference>
<dbReference type="GO" id="GO:0003824">
    <property type="term" value="F:catalytic activity"/>
    <property type="evidence" value="ECO:0007669"/>
    <property type="project" value="InterPro"/>
</dbReference>
<evidence type="ECO:0000313" key="6">
    <source>
        <dbReference type="EMBL" id="KDN98382.2"/>
    </source>
</evidence>
<dbReference type="InterPro" id="IPR001242">
    <property type="entry name" value="Condensation_dom"/>
</dbReference>
<dbReference type="GO" id="GO:0031177">
    <property type="term" value="F:phosphopantetheine binding"/>
    <property type="evidence" value="ECO:0007669"/>
    <property type="project" value="InterPro"/>
</dbReference>
<dbReference type="PROSITE" id="PS00012">
    <property type="entry name" value="PHOSPHOPANTETHEINE"/>
    <property type="match status" value="2"/>
</dbReference>
<feature type="domain" description="Carrier" evidence="5">
    <location>
        <begin position="1011"/>
        <end position="1085"/>
    </location>
</feature>
<dbReference type="GO" id="GO:0044550">
    <property type="term" value="P:secondary metabolite biosynthetic process"/>
    <property type="evidence" value="ECO:0007669"/>
    <property type="project" value="UniProtKB-ARBA"/>
</dbReference>
<dbReference type="NCBIfam" id="NF003417">
    <property type="entry name" value="PRK04813.1"/>
    <property type="match status" value="2"/>
</dbReference>
<keyword evidence="4" id="KW-0597">Phosphoprotein</keyword>
<dbReference type="InterPro" id="IPR009081">
    <property type="entry name" value="PP-bd_ACP"/>
</dbReference>
<dbReference type="Gene3D" id="3.40.50.980">
    <property type="match status" value="4"/>
</dbReference>
<dbReference type="Proteomes" id="UP000027121">
    <property type="component" value="Chromosome"/>
</dbReference>
<dbReference type="CDD" id="cd19543">
    <property type="entry name" value="DCL_NRPS"/>
    <property type="match status" value="1"/>
</dbReference>
<dbReference type="Pfam" id="PF13193">
    <property type="entry name" value="AMP-binding_C"/>
    <property type="match status" value="2"/>
</dbReference>
<dbReference type="Gene3D" id="3.30.300.30">
    <property type="match status" value="2"/>
</dbReference>
<dbReference type="Gene3D" id="3.30.559.10">
    <property type="entry name" value="Chloramphenicol acetyltransferase-like domain"/>
    <property type="match status" value="3"/>
</dbReference>
<dbReference type="GO" id="GO:0043041">
    <property type="term" value="P:amino acid activation for nonribosomal peptide biosynthetic process"/>
    <property type="evidence" value="ECO:0007669"/>
    <property type="project" value="UniProtKB-ARBA"/>
</dbReference>
<dbReference type="EMBL" id="CP071706">
    <property type="protein sequence ID" value="KDN98382.2"/>
    <property type="molecule type" value="Genomic_DNA"/>
</dbReference>
<organism evidence="6 7">
    <name type="scientific">Pseudomonas donghuensis</name>
    <dbReference type="NCBI Taxonomy" id="1163398"/>
    <lineage>
        <taxon>Bacteria</taxon>
        <taxon>Pseudomonadati</taxon>
        <taxon>Pseudomonadota</taxon>
        <taxon>Gammaproteobacteria</taxon>
        <taxon>Pseudomonadales</taxon>
        <taxon>Pseudomonadaceae</taxon>
        <taxon>Pseudomonas</taxon>
    </lineage>
</organism>
<evidence type="ECO:0000313" key="7">
    <source>
        <dbReference type="Proteomes" id="UP000027121"/>
    </source>
</evidence>
<dbReference type="RefSeq" id="WP_036996289.1">
    <property type="nucleotide sequence ID" value="NZ_CP071706.1"/>
</dbReference>
<proteinExistence type="inferred from homology"/>
<sequence>MAGMDNTQLVQRFIKLPAQQRRLFLEKLAGKGMSLAQLPIPVSRLEHGDLPLSYAQQRQWFLWQLDRHSSAYHIPAALHLHGALDSQALQRSLTALVARHESLRTTFEQQAEHAVQRVQAHAELALELHSVEAPAQAPARQALIDAFVDSTLQQPFDLQHGPLLRARLLRLDEQEHVLVLALHHIVADGWSMQVLVQELVALYLGFSQGQPASLPALPIQYADYALWQRCWMEAGERERQLAYWTAHLGDEQALLELPHDRPRPAQSSYRGGRWQIDLPPELLSGLRRTCQREGVTLFMLLLASFQLLLHRYSGQQQIRVGVPVANRNRAETKGLIGFFVNTQVLKAEVHGRETLSAFMQQVKHTALAAQAYQDLPYEQLVEALQPERSLSFNPLFQVMFNHQVDAGQGASAAGLAGSLRIEALNWDSHASPFDLNLDTFEEGERLWASLTYALDLFDATTIERMAGHWQVLLQAFAGDTRQRLEAIALDAEPACAQGLAEQAPGELLLPMLRAQLQRQPDALALIVAGQSYSHGELEARSNRLAWQLREAGIGVQSLVGLALERSLEMVVAQLAVLKAGAAYVPLAPDYPRERLQYMIDDSGMQLLLSHAALSARLGPLSAPRTLLLDEQALGVPASDPGAPALVLHPHSLAYVIYTSGSTGQPKGVAIRHGGLANHMQWMMRAYPLQADDRVLQKTACSFDASVWEFWLPLLCGAPLVLAPAELNEDLTQLWPLVAEQRISVLQLAPSLLHGLLSSLQPGQLASLRLLFVGGEALKASLVKQLAQHWQGRVINLYGPTESTIDASSHELTWQEPEDIIRIGAPISNVSAQVLDANLLRCPQGGLGELYLGGASLASGYHRRPGLTAERFIPDPYGAPGARLYRSGDLVRRRAQAELHYVGRIDHQLKLRGLRIELGEIEACLQAQAGVREAVVLAQEGPRGPQLVGYVVAEEEVQVHALREALAVRLPAHMVPSHLLRLAQLPLTVNGKLDRKALPLPENEVGSTTFSAPQGDLEQAIAQIWAQVLKREQIGRQDNFFELGGDSIVSIQVVSRARQAGIHFSPKDLFQYQTVQSLATVASFTGHALQVEQGPASGELALLPIQRQFFDSPVAERHHWNQSVLLAPRQVLEPQRLEQALQVLVAHHDALRQRFVHGPQGWRADHCAAVGEGLVWQRRAASAEQLLSLCEQAQRSLDLGAGPLLRALLVDLDEGGQRLLLVVHHLVVDGVSWRILFEDLQAVYAQLAAGQAAQLPPRTSAVQAWAGRLQQYAGSADSAGAAAYWTGLSASAGEDLPCDNRNASLSKDQACSVRSRLDAPHTRALLQQAPAAYRTQINDLLLTALAQVICQWSGQASTWVQLEGHGREALFEDIDLTRTVGWFTTAFPACLTPGNNIGASIKAIKEQLRAIPNKGLDFGVLHAYGSAEQRQALARLPTPRITFNYLGQFDASFDDPHALFAPASEASGAEQGDQAPLGNWLSINGQVYGGELTLDWTFSQAMFAPATVQRLADALSQQLVQLVEHCLAPGNGAVTPSDFPLAALSQAQLDRLPLAPGQMADIYPLSPMQQGMLFHALNAQTCGDNINQLRVQVQGLDVERFRHAWQATLDAHDSLRSQFHWQGDFAAPVQVVVRDVPLAFASIDLRGAPHGATALDDLAAQERNAGFALDSAPLLRLSLIRRDEQTHEMIFTSHHILMDGWSNAQLLAEVLQRYAGETVDAPIGRYRDYIGWLQGRDGVACQAFWRQQLQHFDGPTLLSQAIAREPAQAAVGSAQHQQALSIGQTQRLHAFARAQKVTLNTLVQGAWSLLLQHYSGQDNVTFGATVSGRPAELKGIERQIGLFINSLPVIGGARAQQSLQHWLQALQAHNLNLREQEHTPLYEIQRWAGHSGQPLFDTLLVFENYPVAQALEQGAPAGLRFGEVIGHEQNGFPLTLLVDAGEQLSVTFKYTCADFDASAVQRLGAQLHQLLLQLGDCQGHEAVASLSLFSAEARAQQVAQGAGELADYPLQCSIQQLIEAQVQRTPQAPALVYDGQSLSYAQLNARANRLAWALIGQGVGPDVLVGIAAERSLEMVIGLLAILKAGGAYVPLDPDYPRERLAHMFADSGIELLLTQSWLLDGLPPTPGLRTLLLDQAHTVASREDDPQVAVQGEHLAYVIYTSGSTGKPKGAGNRHSALVNRLCWMQQAYGLDASDAVLQKTPFSFDVSVWEFFWPLMTGARLVVAAPGDHRDPDRLIELIEREGISTLHFVPSMLQVFLQAPQVARCTGLSRIICSGEALPVEAQQQVFAKLPAAALFNLYGPTEAAIDVTHWQCVDDGRTSVPIGHAIANLRTYILDGNLEPVAEGVLGELYLAGAGLARGYHRRPGLTAERFPLDPFVPGQRMYRTGDLARFGADGAIEYAGRIDHQVKIRGLRIELGEIEARLLEHPAIREAVVVAREAVGGTQLVAYLVAEGQASAEAIAGLREFLRQVLPEHMLPSHLVALSEMPLSPNGKLDRRQLPAPPSLSAQALHRAPQSALQQQVAATWQAVLGTEQVGLDDNFFQLGGHSLMATQVVMRLRDQLALEVPLKLLFEAEHLEAFCAQVQALQDALSPLQDELTKSLEALKRLSAEDLEKLLS</sequence>
<dbReference type="Pfam" id="PF00501">
    <property type="entry name" value="AMP-binding"/>
    <property type="match status" value="2"/>
</dbReference>
<dbReference type="FunFam" id="3.30.559.10:FF:000012">
    <property type="entry name" value="Non-ribosomal peptide synthetase"/>
    <property type="match status" value="1"/>
</dbReference>
<dbReference type="InterPro" id="IPR045851">
    <property type="entry name" value="AMP-bd_C_sf"/>
</dbReference>
<dbReference type="Pfam" id="PF00668">
    <property type="entry name" value="Condensation"/>
    <property type="match status" value="3"/>
</dbReference>
<dbReference type="SMART" id="SM00823">
    <property type="entry name" value="PKS_PP"/>
    <property type="match status" value="2"/>
</dbReference>
<dbReference type="Gene3D" id="2.30.38.10">
    <property type="entry name" value="Luciferase, Domain 3"/>
    <property type="match status" value="2"/>
</dbReference>
<dbReference type="CDD" id="cd19531">
    <property type="entry name" value="LCL_NRPS-like"/>
    <property type="match status" value="1"/>
</dbReference>
<dbReference type="FunFam" id="3.30.300.30:FF:000010">
    <property type="entry name" value="Enterobactin synthetase component F"/>
    <property type="match status" value="2"/>
</dbReference>
<dbReference type="SUPFAM" id="SSF47336">
    <property type="entry name" value="ACP-like"/>
    <property type="match status" value="2"/>
</dbReference>
<reference evidence="6 7" key="1">
    <citation type="journal article" date="2014" name="Genome Announc.">
        <title>Genome Sequence of Pseudomonas sp. Strain P482, a Tomato Rhizosphere Isolate with Broad-Spectrum Antimicrobial Activity.</title>
        <authorList>
            <person name="Krzyzanowska D.M."/>
            <person name="Ossowicki A."/>
            <person name="Jafra S."/>
        </authorList>
    </citation>
    <scope>NUCLEOTIDE SEQUENCE [LARGE SCALE GENOMIC DNA]</scope>
    <source>
        <strain evidence="6 7">P482</strain>
    </source>
</reference>
<dbReference type="InterPro" id="IPR036736">
    <property type="entry name" value="ACP-like_sf"/>
</dbReference>
<dbReference type="KEGG" id="pdw:BV82_3756"/>
<dbReference type="CDD" id="cd19534">
    <property type="entry name" value="E_NRPS"/>
    <property type="match status" value="1"/>
</dbReference>
<dbReference type="InterPro" id="IPR020845">
    <property type="entry name" value="AMP-binding_CS"/>
</dbReference>
<protein>
    <submittedName>
        <fullName evidence="6">Non-ribosomal peptide synthetase</fullName>
    </submittedName>
</protein>
<dbReference type="FunFam" id="3.40.50.12780:FF:000012">
    <property type="entry name" value="Non-ribosomal peptide synthetase"/>
    <property type="match status" value="2"/>
</dbReference>
<dbReference type="InterPro" id="IPR025110">
    <property type="entry name" value="AMP-bd_C"/>
</dbReference>
<dbReference type="NCBIfam" id="TIGR01720">
    <property type="entry name" value="NRPS-para261"/>
    <property type="match status" value="1"/>
</dbReference>
<dbReference type="FunFam" id="3.40.50.980:FF:000001">
    <property type="entry name" value="Non-ribosomal peptide synthetase"/>
    <property type="match status" value="2"/>
</dbReference>
<keyword evidence="3" id="KW-0596">Phosphopantetheine</keyword>
<evidence type="ECO:0000259" key="5">
    <source>
        <dbReference type="PROSITE" id="PS50075"/>
    </source>
</evidence>
<dbReference type="Gene3D" id="3.30.559.30">
    <property type="entry name" value="Nonribosomal peptide synthetase, condensation domain"/>
    <property type="match status" value="3"/>
</dbReference>
<dbReference type="PANTHER" id="PTHR45398">
    <property type="match status" value="1"/>
</dbReference>
<dbReference type="CDD" id="cd17646">
    <property type="entry name" value="A_NRPS_AB3403-like"/>
    <property type="match status" value="1"/>
</dbReference>
<dbReference type="FunFam" id="1.10.1200.10:FF:000005">
    <property type="entry name" value="Nonribosomal peptide synthetase 1"/>
    <property type="match status" value="2"/>
</dbReference>
<dbReference type="InterPro" id="IPR010060">
    <property type="entry name" value="NRPS_synth"/>
</dbReference>
<dbReference type="InterPro" id="IPR023213">
    <property type="entry name" value="CAT-like_dom_sf"/>
</dbReference>
<dbReference type="FunFam" id="2.30.38.10:FF:000001">
    <property type="entry name" value="Non-ribosomal peptide synthetase PvdI"/>
    <property type="match status" value="1"/>
</dbReference>
<comment type="similarity">
    <text evidence="2">Belongs to the ATP-dependent AMP-binding enzyme family.</text>
</comment>
<dbReference type="SUPFAM" id="SSF52777">
    <property type="entry name" value="CoA-dependent acyltransferases"/>
    <property type="match status" value="6"/>
</dbReference>
<feature type="domain" description="Carrier" evidence="5">
    <location>
        <begin position="2516"/>
        <end position="2591"/>
    </location>
</feature>
<accession>A0AAP0SD62</accession>
<dbReference type="InterPro" id="IPR000873">
    <property type="entry name" value="AMP-dep_synth/lig_dom"/>
</dbReference>
<comment type="cofactor">
    <cofactor evidence="1">
        <name>pantetheine 4'-phosphate</name>
        <dbReference type="ChEBI" id="CHEBI:47942"/>
    </cofactor>
</comment>